<dbReference type="GO" id="GO:0008757">
    <property type="term" value="F:S-adenosylmethionine-dependent methyltransferase activity"/>
    <property type="evidence" value="ECO:0007669"/>
    <property type="project" value="InterPro"/>
</dbReference>
<evidence type="ECO:0000259" key="1">
    <source>
        <dbReference type="Pfam" id="PF08241"/>
    </source>
</evidence>
<evidence type="ECO:0000313" key="2">
    <source>
        <dbReference type="EMBL" id="MDP0589692.1"/>
    </source>
</evidence>
<dbReference type="InterPro" id="IPR029063">
    <property type="entry name" value="SAM-dependent_MTases_sf"/>
</dbReference>
<protein>
    <recommendedName>
        <fullName evidence="1">Methyltransferase type 11 domain-containing protein</fullName>
    </recommendedName>
</protein>
<dbReference type="Gene3D" id="3.40.50.150">
    <property type="entry name" value="Vaccinia Virus protein VP39"/>
    <property type="match status" value="1"/>
</dbReference>
<feature type="domain" description="Methyltransferase type 11" evidence="1">
    <location>
        <begin position="75"/>
        <end position="126"/>
    </location>
</feature>
<reference evidence="2 3" key="1">
    <citation type="journal article" date="2023" name="bioRxiv">
        <title>An intranuclear bacterial parasite of deep-sea mussels expresses apoptosis inhibitors acquired from its host.</title>
        <authorList>
            <person name="Gonzalez Porras M.A."/>
            <person name="Assie A."/>
            <person name="Tietjen M."/>
            <person name="Violette M."/>
            <person name="Kleiner M."/>
            <person name="Gruber-Vodicka H."/>
            <person name="Dubilier N."/>
            <person name="Leisch N."/>
        </authorList>
    </citation>
    <scope>NUCLEOTIDE SEQUENCE [LARGE SCALE GENOMIC DNA]</scope>
    <source>
        <strain evidence="2">IAP13</strain>
    </source>
</reference>
<dbReference type="InterPro" id="IPR013216">
    <property type="entry name" value="Methyltransf_11"/>
</dbReference>
<gene>
    <name evidence="2" type="ORF">QS748_11095</name>
</gene>
<keyword evidence="3" id="KW-1185">Reference proteome</keyword>
<sequence>MNFAEKSQRLRDWFGSSGGMSILKAEQRFLDCTLQRIFGYYACQVSVAGGLEMLNNCSVGYHFKLINTPTASHGLSAIACDANFWPINPGSLDLILLHHVLDIADSPHRLLIEAAKSIIPEGKLVVLGFNPCSLSGIGRWIMPERIGAFKGVKFIHARRLQDWLKLLGFNIDQITYGSYVNPLDRFLKKDSEEIIEKRCAHWRLPFGSFYSILATKETHCMTSLRQPWLEVGNNLMGQPVVRSRANSFGENIESAR</sequence>
<proteinExistence type="predicted"/>
<comment type="caution">
    <text evidence="2">The sequence shown here is derived from an EMBL/GenBank/DDBJ whole genome shotgun (WGS) entry which is preliminary data.</text>
</comment>
<dbReference type="EMBL" id="JASXSV010000018">
    <property type="protein sequence ID" value="MDP0589692.1"/>
    <property type="molecule type" value="Genomic_DNA"/>
</dbReference>
<dbReference type="SUPFAM" id="SSF53335">
    <property type="entry name" value="S-adenosyl-L-methionine-dependent methyltransferases"/>
    <property type="match status" value="1"/>
</dbReference>
<dbReference type="AlphaFoldDB" id="A0AA90SDT8"/>
<organism evidence="2 3">
    <name type="scientific">Candidatus Endonucleibacter bathymodioli</name>
    <dbReference type="NCBI Taxonomy" id="539814"/>
    <lineage>
        <taxon>Bacteria</taxon>
        <taxon>Pseudomonadati</taxon>
        <taxon>Pseudomonadota</taxon>
        <taxon>Gammaproteobacteria</taxon>
        <taxon>Oceanospirillales</taxon>
        <taxon>Endozoicomonadaceae</taxon>
        <taxon>Candidatus Endonucleibacter</taxon>
    </lineage>
</organism>
<accession>A0AA90SDT8</accession>
<dbReference type="Proteomes" id="UP001178148">
    <property type="component" value="Unassembled WGS sequence"/>
</dbReference>
<dbReference type="Pfam" id="PF08241">
    <property type="entry name" value="Methyltransf_11"/>
    <property type="match status" value="1"/>
</dbReference>
<evidence type="ECO:0000313" key="3">
    <source>
        <dbReference type="Proteomes" id="UP001178148"/>
    </source>
</evidence>
<name>A0AA90SDT8_9GAMM</name>